<protein>
    <recommendedName>
        <fullName evidence="3 9">Nicotinate phosphoribosyltransferase</fullName>
        <ecNumber evidence="3 9">6.3.4.21</ecNumber>
    </recommendedName>
</protein>
<gene>
    <name evidence="13" type="ORF">KHA99_28345</name>
</gene>
<comment type="function">
    <text evidence="9">Catalyzes the first step in the biosynthesis of NAD from nicotinic acid, the ATP-dependent synthesis of beta-nicotinate D-ribonucleotide from nicotinate and 5-phospho-D-ribose 1-phosphate.</text>
</comment>
<evidence type="ECO:0000256" key="2">
    <source>
        <dbReference type="ARBA" id="ARBA00010897"/>
    </source>
</evidence>
<evidence type="ECO:0000256" key="1">
    <source>
        <dbReference type="ARBA" id="ARBA00004952"/>
    </source>
</evidence>
<proteinExistence type="inferred from homology"/>
<organism evidence="13 14">
    <name type="scientific">Neobacillus rhizophilus</name>
    <dbReference type="NCBI Taxonomy" id="2833579"/>
    <lineage>
        <taxon>Bacteria</taxon>
        <taxon>Bacillati</taxon>
        <taxon>Bacillota</taxon>
        <taxon>Bacilli</taxon>
        <taxon>Bacillales</taxon>
        <taxon>Bacillaceae</taxon>
        <taxon>Neobacillus</taxon>
    </lineage>
</organism>
<dbReference type="CDD" id="cd01570">
    <property type="entry name" value="NAPRTase_A"/>
    <property type="match status" value="1"/>
</dbReference>
<feature type="domain" description="Nicotinate phosphoribosyltransferase C-terminal" evidence="12">
    <location>
        <begin position="363"/>
        <end position="470"/>
    </location>
</feature>
<comment type="pathway">
    <text evidence="1 9">Cofactor biosynthesis; NAD(+) biosynthesis; nicotinate D-ribonucleotide from nicotinate: step 1/1.</text>
</comment>
<dbReference type="SUPFAM" id="SSF54675">
    <property type="entry name" value="Nicotinate/Quinolinate PRTase N-terminal domain-like"/>
    <property type="match status" value="1"/>
</dbReference>
<dbReference type="InterPro" id="IPR013785">
    <property type="entry name" value="Aldolase_TIM"/>
</dbReference>
<dbReference type="InterPro" id="IPR036068">
    <property type="entry name" value="Nicotinate_pribotase-like_C"/>
</dbReference>
<dbReference type="NCBIfam" id="NF006697">
    <property type="entry name" value="PRK09243.1-4"/>
    <property type="match status" value="1"/>
</dbReference>
<comment type="catalytic activity">
    <reaction evidence="8 9">
        <text>5-phospho-alpha-D-ribose 1-diphosphate + nicotinate + ATP + H2O = nicotinate beta-D-ribonucleotide + ADP + phosphate + diphosphate</text>
        <dbReference type="Rhea" id="RHEA:36163"/>
        <dbReference type="ChEBI" id="CHEBI:15377"/>
        <dbReference type="ChEBI" id="CHEBI:30616"/>
        <dbReference type="ChEBI" id="CHEBI:32544"/>
        <dbReference type="ChEBI" id="CHEBI:33019"/>
        <dbReference type="ChEBI" id="CHEBI:43474"/>
        <dbReference type="ChEBI" id="CHEBI:57502"/>
        <dbReference type="ChEBI" id="CHEBI:58017"/>
        <dbReference type="ChEBI" id="CHEBI:456216"/>
        <dbReference type="EC" id="6.3.4.21"/>
    </reaction>
</comment>
<dbReference type="Proteomes" id="UP000679749">
    <property type="component" value="Unassembled WGS sequence"/>
</dbReference>
<feature type="domain" description="Nicotinate phosphoribosyltransferase N-terminal" evidence="11">
    <location>
        <begin position="12"/>
        <end position="136"/>
    </location>
</feature>
<dbReference type="PIRSF" id="PIRSF000484">
    <property type="entry name" value="NAPRT"/>
    <property type="match status" value="1"/>
</dbReference>
<dbReference type="GO" id="GO:0005829">
    <property type="term" value="C:cytosol"/>
    <property type="evidence" value="ECO:0007669"/>
    <property type="project" value="TreeGrafter"/>
</dbReference>
<name>A0A942UCC6_9BACI</name>
<dbReference type="InterPro" id="IPR006405">
    <property type="entry name" value="Nic_PRibTrfase_pncB"/>
</dbReference>
<keyword evidence="14" id="KW-1185">Reference proteome</keyword>
<comment type="similarity">
    <text evidence="2 9">Belongs to the NAPRTase family.</text>
</comment>
<evidence type="ECO:0000259" key="10">
    <source>
        <dbReference type="Pfam" id="PF04095"/>
    </source>
</evidence>
<evidence type="ECO:0000256" key="5">
    <source>
        <dbReference type="ARBA" id="ARBA00022598"/>
    </source>
</evidence>
<dbReference type="Pfam" id="PF17956">
    <property type="entry name" value="NAPRTase_C"/>
    <property type="match status" value="1"/>
</dbReference>
<dbReference type="NCBIfam" id="NF006695">
    <property type="entry name" value="PRK09243.1-2"/>
    <property type="match status" value="1"/>
</dbReference>
<dbReference type="Gene3D" id="3.20.20.70">
    <property type="entry name" value="Aldolase class I"/>
    <property type="match status" value="1"/>
</dbReference>
<keyword evidence="4" id="KW-0597">Phosphoprotein</keyword>
<dbReference type="InterPro" id="IPR007229">
    <property type="entry name" value="Nic_PRibTrfase-Fam"/>
</dbReference>
<evidence type="ECO:0000256" key="3">
    <source>
        <dbReference type="ARBA" id="ARBA00013236"/>
    </source>
</evidence>
<evidence type="ECO:0000313" key="13">
    <source>
        <dbReference type="EMBL" id="MBS4216341.1"/>
    </source>
</evidence>
<feature type="domain" description="Nicotinate/nicotinamide phosphoribosyltransferase" evidence="10">
    <location>
        <begin position="158"/>
        <end position="358"/>
    </location>
</feature>
<dbReference type="RefSeq" id="WP_213120864.1">
    <property type="nucleotide sequence ID" value="NZ_JAGYPF010000006.1"/>
</dbReference>
<dbReference type="AlphaFoldDB" id="A0A942UCC6"/>
<dbReference type="PANTHER" id="PTHR11098:SF1">
    <property type="entry name" value="NICOTINATE PHOSPHORIBOSYLTRANSFERASE"/>
    <property type="match status" value="1"/>
</dbReference>
<keyword evidence="6 9" id="KW-0662">Pyridine nucleotide biosynthesis</keyword>
<keyword evidence="7 9" id="KW-0808">Transferase</keyword>
<keyword evidence="5 9" id="KW-0436">Ligase</keyword>
<dbReference type="FunFam" id="3.20.20.70:FF:000076">
    <property type="entry name" value="Nicotinate phosphoribosyltransferase"/>
    <property type="match status" value="1"/>
</dbReference>
<evidence type="ECO:0000259" key="11">
    <source>
        <dbReference type="Pfam" id="PF17767"/>
    </source>
</evidence>
<dbReference type="Pfam" id="PF17767">
    <property type="entry name" value="NAPRTase_N"/>
    <property type="match status" value="1"/>
</dbReference>
<comment type="caution">
    <text evidence="13">The sequence shown here is derived from an EMBL/GenBank/DDBJ whole genome shotgun (WGS) entry which is preliminary data.</text>
</comment>
<dbReference type="NCBIfam" id="NF009131">
    <property type="entry name" value="PRK12484.1"/>
    <property type="match status" value="1"/>
</dbReference>
<comment type="PTM">
    <text evidence="9">Transiently phosphorylated on a His residue during the reaction cycle. Phosphorylation strongly increases the affinity for substrates and increases the rate of nicotinate D-ribonucleotide production. Dephosphorylation regenerates the low-affinity form of the enzyme, leading to product release.</text>
</comment>
<keyword evidence="13" id="KW-0328">Glycosyltransferase</keyword>
<dbReference type="SUPFAM" id="SSF51690">
    <property type="entry name" value="Nicotinate/Quinolinate PRTase C-terminal domain-like"/>
    <property type="match status" value="1"/>
</dbReference>
<evidence type="ECO:0000259" key="12">
    <source>
        <dbReference type="Pfam" id="PF17956"/>
    </source>
</evidence>
<evidence type="ECO:0000256" key="8">
    <source>
        <dbReference type="ARBA" id="ARBA00048668"/>
    </source>
</evidence>
<dbReference type="NCBIfam" id="NF006694">
    <property type="entry name" value="PRK09243.1-1"/>
    <property type="match status" value="1"/>
</dbReference>
<sequence length="489" mass="55692">MKHIYHDDSLSLHTDLYQINMAETYWRDGIHNKRAVFELFFRKQPFGNGYAVFAGLEKVIQFIQGFRFSEEDLEYLKNEVGYQADFLDYLKGMSFTGTIRSMKEGELVFASEPILRVEAPLAEAQLIETALLNIVNYQTLIATKASRIKQVVGTEVAMEFGSRRAQEMDAAIWGTRAAYLGGFEATSNVRAGKMFGIPVAGTHAHSMVQAYKDEYTAFHKYAKTHKDCVFLVDTYDTLRLGVPNAIKVAKELGDTINFIGIRLDSGDLAYLSKEARKMLDEAGFKDAKIFASSDLDEYTIINLKAQGARIDSWGIGTKLITAYDQAALGAVYKIVSIENEAGEMEDTIKISSNPEKVTTPGLKKVYRIINNTNHHAEGDYIAMEGEKLPEKKLRMFHPTHTYLNKVVTNFTAKELHEDIFVNGEYVYEIPCLEESRDYLKQNLAALWDEYKRMLNPEHYPVDLSQKCWDNKMRNIEEVKEKVEAMKEEE</sequence>
<dbReference type="EC" id="6.3.4.21" evidence="3 9"/>
<dbReference type="PANTHER" id="PTHR11098">
    <property type="entry name" value="NICOTINATE PHOSPHORIBOSYLTRANSFERASE"/>
    <property type="match status" value="1"/>
</dbReference>
<dbReference type="InterPro" id="IPR041619">
    <property type="entry name" value="NAPRTase_C"/>
</dbReference>
<dbReference type="EMBL" id="JAGYPF010000006">
    <property type="protein sequence ID" value="MBS4216341.1"/>
    <property type="molecule type" value="Genomic_DNA"/>
</dbReference>
<accession>A0A942UCC6</accession>
<dbReference type="Gene3D" id="3.20.140.10">
    <property type="entry name" value="nicotinate phosphoribosyltransferase"/>
    <property type="match status" value="1"/>
</dbReference>
<dbReference type="GO" id="GO:0047280">
    <property type="term" value="F:nicotinamide phosphoribosyltransferase activity"/>
    <property type="evidence" value="ECO:0007669"/>
    <property type="project" value="UniProtKB-ARBA"/>
</dbReference>
<evidence type="ECO:0000256" key="6">
    <source>
        <dbReference type="ARBA" id="ARBA00022642"/>
    </source>
</evidence>
<dbReference type="NCBIfam" id="TIGR01513">
    <property type="entry name" value="NAPRTase_put"/>
    <property type="match status" value="1"/>
</dbReference>
<evidence type="ECO:0000313" key="14">
    <source>
        <dbReference type="Proteomes" id="UP000679749"/>
    </source>
</evidence>
<dbReference type="InterPro" id="IPR041525">
    <property type="entry name" value="N/Namide_PRibTrfase"/>
</dbReference>
<dbReference type="GO" id="GO:0004516">
    <property type="term" value="F:nicotinate phosphoribosyltransferase activity"/>
    <property type="evidence" value="ECO:0007669"/>
    <property type="project" value="UniProtKB-UniRule"/>
</dbReference>
<dbReference type="InterPro" id="IPR040727">
    <property type="entry name" value="NAPRTase_N"/>
</dbReference>
<evidence type="ECO:0000256" key="7">
    <source>
        <dbReference type="ARBA" id="ARBA00022679"/>
    </source>
</evidence>
<dbReference type="GO" id="GO:0034355">
    <property type="term" value="P:NAD+ biosynthetic process via the salvage pathway"/>
    <property type="evidence" value="ECO:0007669"/>
    <property type="project" value="TreeGrafter"/>
</dbReference>
<dbReference type="Pfam" id="PF04095">
    <property type="entry name" value="NAPRTase"/>
    <property type="match status" value="1"/>
</dbReference>
<reference evidence="13" key="1">
    <citation type="submission" date="2021-05" db="EMBL/GenBank/DDBJ databases">
        <title>Novel Bacillus species.</title>
        <authorList>
            <person name="Liu G."/>
        </authorList>
    </citation>
    <scope>NUCLEOTIDE SEQUENCE</scope>
    <source>
        <strain evidence="13">FJAT-49825</strain>
    </source>
</reference>
<evidence type="ECO:0000256" key="4">
    <source>
        <dbReference type="ARBA" id="ARBA00022553"/>
    </source>
</evidence>
<evidence type="ECO:0000256" key="9">
    <source>
        <dbReference type="RuleBase" id="RU365100"/>
    </source>
</evidence>